<evidence type="ECO:0000313" key="1">
    <source>
        <dbReference type="EMBL" id="MPM18312.1"/>
    </source>
</evidence>
<proteinExistence type="predicted"/>
<organism evidence="1">
    <name type="scientific">bioreactor metagenome</name>
    <dbReference type="NCBI Taxonomy" id="1076179"/>
    <lineage>
        <taxon>unclassified sequences</taxon>
        <taxon>metagenomes</taxon>
        <taxon>ecological metagenomes</taxon>
    </lineage>
</organism>
<accession>A0A644XQ28</accession>
<dbReference type="EMBL" id="VSSQ01002959">
    <property type="protein sequence ID" value="MPM18312.1"/>
    <property type="molecule type" value="Genomic_DNA"/>
</dbReference>
<protein>
    <submittedName>
        <fullName evidence="1">Uncharacterized protein</fullName>
    </submittedName>
</protein>
<reference evidence="1" key="1">
    <citation type="submission" date="2019-08" db="EMBL/GenBank/DDBJ databases">
        <authorList>
            <person name="Kucharzyk K."/>
            <person name="Murdoch R.W."/>
            <person name="Higgins S."/>
            <person name="Loffler F."/>
        </authorList>
    </citation>
    <scope>NUCLEOTIDE SEQUENCE</scope>
</reference>
<gene>
    <name evidence="1" type="ORF">SDC9_64718</name>
</gene>
<dbReference type="AlphaFoldDB" id="A0A644XQ28"/>
<sequence>MTTDNESGANPYWIPGEYTSGGIPEAIISQPQPGDYTIHTVFLKGE</sequence>
<name>A0A644XQ28_9ZZZZ</name>
<comment type="caution">
    <text evidence="1">The sequence shown here is derived from an EMBL/GenBank/DDBJ whole genome shotgun (WGS) entry which is preliminary data.</text>
</comment>